<reference evidence="10" key="3">
    <citation type="submission" date="2025-09" db="UniProtKB">
        <authorList>
            <consortium name="Ensembl"/>
        </authorList>
    </citation>
    <scope>IDENTIFICATION</scope>
</reference>
<dbReference type="InterPro" id="IPR013783">
    <property type="entry name" value="Ig-like_fold"/>
</dbReference>
<name>A0A2I3GKU7_NOMLE</name>
<evidence type="ECO:0000256" key="3">
    <source>
        <dbReference type="ARBA" id="ARBA00022989"/>
    </source>
</evidence>
<dbReference type="AlphaFoldDB" id="A0A2I3GKU7"/>
<dbReference type="STRING" id="61853.ENSNLEP00000031943"/>
<dbReference type="InterPro" id="IPR036179">
    <property type="entry name" value="Ig-like_dom_sf"/>
</dbReference>
<dbReference type="InterPro" id="IPR013162">
    <property type="entry name" value="CD80_C2-set"/>
</dbReference>
<dbReference type="GO" id="GO:0005925">
    <property type="term" value="C:focal adhesion"/>
    <property type="evidence" value="ECO:0007669"/>
    <property type="project" value="TreeGrafter"/>
</dbReference>
<evidence type="ECO:0000313" key="11">
    <source>
        <dbReference type="Proteomes" id="UP000001073"/>
    </source>
</evidence>
<feature type="domain" description="Ig-like" evidence="9">
    <location>
        <begin position="144"/>
        <end position="236"/>
    </location>
</feature>
<dbReference type="InParanoid" id="A0A2I3GKU7"/>
<protein>
    <submittedName>
        <fullName evidence="10">PVR cell adhesion molecule</fullName>
    </submittedName>
</protein>
<dbReference type="Gene3D" id="2.60.40.10">
    <property type="entry name" value="Immunoglobulins"/>
    <property type="match status" value="2"/>
</dbReference>
<dbReference type="InterPro" id="IPR003599">
    <property type="entry name" value="Ig_sub"/>
</dbReference>
<dbReference type="EMBL" id="ADFV01101816">
    <property type="status" value="NOT_ANNOTATED_CDS"/>
    <property type="molecule type" value="Genomic_DNA"/>
</dbReference>
<proteinExistence type="predicted"/>
<dbReference type="FunCoup" id="A0A2I3GKU7">
    <property type="interactions" value="377"/>
</dbReference>
<dbReference type="GO" id="GO:0007156">
    <property type="term" value="P:homophilic cell adhesion via plasma membrane adhesion molecules"/>
    <property type="evidence" value="ECO:0007669"/>
    <property type="project" value="TreeGrafter"/>
</dbReference>
<dbReference type="GO" id="GO:0050862">
    <property type="term" value="P:positive regulation of T cell receptor signaling pathway"/>
    <property type="evidence" value="ECO:0007669"/>
    <property type="project" value="TreeGrafter"/>
</dbReference>
<dbReference type="GO" id="GO:0043296">
    <property type="term" value="C:apical junction complex"/>
    <property type="evidence" value="ECO:0007669"/>
    <property type="project" value="TreeGrafter"/>
</dbReference>
<evidence type="ECO:0000256" key="2">
    <source>
        <dbReference type="ARBA" id="ARBA00022692"/>
    </source>
</evidence>
<evidence type="ECO:0000256" key="1">
    <source>
        <dbReference type="ARBA" id="ARBA00004479"/>
    </source>
</evidence>
<evidence type="ECO:0000256" key="7">
    <source>
        <dbReference type="SAM" id="Phobius"/>
    </source>
</evidence>
<dbReference type="Ensembl" id="ENSNLET00000047375.1">
    <property type="protein sequence ID" value="ENSNLEP00000031943.1"/>
    <property type="gene ID" value="ENSNLEG00000034362.1"/>
</dbReference>
<dbReference type="FunFam" id="2.60.40.10:FF:000712">
    <property type="entry name" value="Poliovirus receptor homolog"/>
    <property type="match status" value="1"/>
</dbReference>
<dbReference type="GO" id="GO:0050839">
    <property type="term" value="F:cell adhesion molecule binding"/>
    <property type="evidence" value="ECO:0007669"/>
    <property type="project" value="TreeGrafter"/>
</dbReference>
<evidence type="ECO:0000256" key="5">
    <source>
        <dbReference type="ARBA" id="ARBA00023157"/>
    </source>
</evidence>
<dbReference type="InterPro" id="IPR013106">
    <property type="entry name" value="Ig_V-set"/>
</dbReference>
<dbReference type="SMART" id="SM00406">
    <property type="entry name" value="IGv"/>
    <property type="match status" value="1"/>
</dbReference>
<dbReference type="PROSITE" id="PS50835">
    <property type="entry name" value="IG_LIKE"/>
    <property type="match status" value="2"/>
</dbReference>
<dbReference type="GO" id="GO:0002891">
    <property type="term" value="P:positive regulation of immunoglobulin mediated immune response"/>
    <property type="evidence" value="ECO:0007669"/>
    <property type="project" value="TreeGrafter"/>
</dbReference>
<organism evidence="10 11">
    <name type="scientific">Nomascus leucogenys</name>
    <name type="common">Northern white-cheeked gibbon</name>
    <name type="synonym">Hylobates leucogenys</name>
    <dbReference type="NCBI Taxonomy" id="61853"/>
    <lineage>
        <taxon>Eukaryota</taxon>
        <taxon>Metazoa</taxon>
        <taxon>Chordata</taxon>
        <taxon>Craniata</taxon>
        <taxon>Vertebrata</taxon>
        <taxon>Euteleostomi</taxon>
        <taxon>Mammalia</taxon>
        <taxon>Eutheria</taxon>
        <taxon>Euarchontoglires</taxon>
        <taxon>Primates</taxon>
        <taxon>Haplorrhini</taxon>
        <taxon>Catarrhini</taxon>
        <taxon>Hylobatidae</taxon>
        <taxon>Nomascus</taxon>
    </lineage>
</organism>
<feature type="chain" id="PRO_5014154678" evidence="8">
    <location>
        <begin position="27"/>
        <end position="372"/>
    </location>
</feature>
<dbReference type="GeneTree" id="ENSGT00940000162848"/>
<dbReference type="GO" id="GO:0005886">
    <property type="term" value="C:plasma membrane"/>
    <property type="evidence" value="ECO:0007669"/>
    <property type="project" value="TreeGrafter"/>
</dbReference>
<keyword evidence="11" id="KW-1185">Reference proteome</keyword>
<gene>
    <name evidence="10" type="primary">PVR</name>
</gene>
<comment type="subcellular location">
    <subcellularLocation>
        <location evidence="1">Membrane</location>
        <topology evidence="1">Single-pass type I membrane protein</topology>
    </subcellularLocation>
</comment>
<evidence type="ECO:0000256" key="4">
    <source>
        <dbReference type="ARBA" id="ARBA00023136"/>
    </source>
</evidence>
<evidence type="ECO:0000256" key="6">
    <source>
        <dbReference type="SAM" id="MobiDB-lite"/>
    </source>
</evidence>
<keyword evidence="2 7" id="KW-0812">Transmembrane</keyword>
<keyword evidence="4 7" id="KW-0472">Membrane</keyword>
<dbReference type="GO" id="GO:0002860">
    <property type="term" value="P:positive regulation of natural killer cell mediated cytotoxicity directed against tumor cell target"/>
    <property type="evidence" value="ECO:0007669"/>
    <property type="project" value="TreeGrafter"/>
</dbReference>
<dbReference type="EMBL" id="ADFV01101815">
    <property type="status" value="NOT_ANNOTATED_CDS"/>
    <property type="molecule type" value="Genomic_DNA"/>
</dbReference>
<dbReference type="EMBL" id="ADFV01101813">
    <property type="status" value="NOT_ANNOTATED_CDS"/>
    <property type="molecule type" value="Genomic_DNA"/>
</dbReference>
<keyword evidence="8" id="KW-0732">Signal</keyword>
<feature type="region of interest" description="Disordered" evidence="6">
    <location>
        <begin position="343"/>
        <end position="372"/>
    </location>
</feature>
<reference evidence="10 11" key="1">
    <citation type="submission" date="2012-10" db="EMBL/GenBank/DDBJ databases">
        <authorList>
            <consortium name="Gibbon Genome Sequencing Consortium"/>
        </authorList>
    </citation>
    <scope>NUCLEOTIDE SEQUENCE [LARGE SCALE GENOMIC DNA]</scope>
</reference>
<dbReference type="EMBL" id="ADFV01101814">
    <property type="status" value="NOT_ANNOTATED_CDS"/>
    <property type="molecule type" value="Genomic_DNA"/>
</dbReference>
<sequence>MAQAMAAAWLLLVALLVLSWPSPGTGDVVVQAPTQVPGFLGDSVTLPCYLQVPRMEVTHVSQLTWARHGESGSTAVFHQTQGPSYSESKRLEFVAARLGAELRDASLRMFGLRVEDEGNYTCLFVTFPQGSRSVDIWLRVLAKPQNTAEVQKVQLTGEPVPVARCVSTGGRPPAQITWRSDLGGMPNTSQVPGFLSGTVTVTSLWILVPSSQVDGKSVTCKVEHESFEKPQLLTVNLTVYTMGPLPPFAVAQGAQLLIRPVDKPINTTLICNVTNALGARQAELTVQVKEGPPSEHSGMSSKDITVLILGIAISLILLLGIGFCCYRSRRSREFLWHRHLSPSSNEHASASANGHVSYSAVSREDPQTEGTR</sequence>
<dbReference type="CDD" id="cd20989">
    <property type="entry name" value="IgV_1_Nectin-2_NecL-5_like_CD112_CD155"/>
    <property type="match status" value="1"/>
</dbReference>
<evidence type="ECO:0000256" key="8">
    <source>
        <dbReference type="SAM" id="SignalP"/>
    </source>
</evidence>
<dbReference type="CDD" id="cd07703">
    <property type="entry name" value="IgC1_2_Nectin-2_Necl-5_like"/>
    <property type="match status" value="1"/>
</dbReference>
<accession>A0A2I3GKU7</accession>
<dbReference type="InterPro" id="IPR007110">
    <property type="entry name" value="Ig-like_dom"/>
</dbReference>
<dbReference type="OMA" id="CHFATFP"/>
<feature type="signal peptide" evidence="8">
    <location>
        <begin position="1"/>
        <end position="26"/>
    </location>
</feature>
<dbReference type="GO" id="GO:0046814">
    <property type="term" value="P:coreceptor-mediated virion attachment to host cell"/>
    <property type="evidence" value="ECO:0007669"/>
    <property type="project" value="TreeGrafter"/>
</dbReference>
<feature type="domain" description="Ig-like" evidence="9">
    <location>
        <begin position="23"/>
        <end position="122"/>
    </location>
</feature>
<dbReference type="SUPFAM" id="SSF48726">
    <property type="entry name" value="Immunoglobulin"/>
    <property type="match status" value="2"/>
</dbReference>
<dbReference type="GO" id="GO:0033005">
    <property type="term" value="P:positive regulation of mast cell activation"/>
    <property type="evidence" value="ECO:0007669"/>
    <property type="project" value="TreeGrafter"/>
</dbReference>
<feature type="compositionally biased region" description="Basic and acidic residues" evidence="6">
    <location>
        <begin position="362"/>
        <end position="372"/>
    </location>
</feature>
<evidence type="ECO:0000313" key="10">
    <source>
        <dbReference type="Ensembl" id="ENSNLEP00000031943.1"/>
    </source>
</evidence>
<feature type="compositionally biased region" description="Polar residues" evidence="6">
    <location>
        <begin position="343"/>
        <end position="360"/>
    </location>
</feature>
<dbReference type="Pfam" id="PF07686">
    <property type="entry name" value="V-set"/>
    <property type="match status" value="1"/>
</dbReference>
<dbReference type="Pfam" id="PF08205">
    <property type="entry name" value="C2-set_2"/>
    <property type="match status" value="1"/>
</dbReference>
<reference evidence="10" key="2">
    <citation type="submission" date="2025-08" db="UniProtKB">
        <authorList>
            <consortium name="Ensembl"/>
        </authorList>
    </citation>
    <scope>IDENTIFICATION</scope>
</reference>
<dbReference type="PANTHER" id="PTHR47387">
    <property type="entry name" value="NECTIN-2"/>
    <property type="match status" value="1"/>
</dbReference>
<dbReference type="Proteomes" id="UP000001073">
    <property type="component" value="Chromosome 17"/>
</dbReference>
<keyword evidence="3 7" id="KW-1133">Transmembrane helix</keyword>
<dbReference type="GO" id="GO:0001675">
    <property type="term" value="P:acrosome assembly"/>
    <property type="evidence" value="ECO:0007669"/>
    <property type="project" value="TreeGrafter"/>
</dbReference>
<evidence type="ECO:0000259" key="9">
    <source>
        <dbReference type="PROSITE" id="PS50835"/>
    </source>
</evidence>
<dbReference type="SMART" id="SM00409">
    <property type="entry name" value="IG"/>
    <property type="match status" value="1"/>
</dbReference>
<dbReference type="FunFam" id="2.60.40.10:FF:000711">
    <property type="entry name" value="Nectin cell adhesion molecule 2"/>
    <property type="match status" value="1"/>
</dbReference>
<dbReference type="PANTHER" id="PTHR47387:SF2">
    <property type="entry name" value="PVR CELL ADHESION MOLECULE"/>
    <property type="match status" value="1"/>
</dbReference>
<feature type="transmembrane region" description="Helical" evidence="7">
    <location>
        <begin position="304"/>
        <end position="326"/>
    </location>
</feature>
<dbReference type="InterPro" id="IPR052659">
    <property type="entry name" value="Nectin/PVR"/>
</dbReference>
<keyword evidence="5" id="KW-1015">Disulfide bond</keyword>